<evidence type="ECO:0000313" key="2">
    <source>
        <dbReference type="Proteomes" id="UP000294664"/>
    </source>
</evidence>
<comment type="caution">
    <text evidence="1">The sequence shown here is derived from an EMBL/GenBank/DDBJ whole genome shotgun (WGS) entry which is preliminary data.</text>
</comment>
<dbReference type="EMBL" id="SMAI01000021">
    <property type="protein sequence ID" value="TCT00609.1"/>
    <property type="molecule type" value="Genomic_DNA"/>
</dbReference>
<protein>
    <submittedName>
        <fullName evidence="1">Uncharacterized protein</fullName>
    </submittedName>
</protein>
<reference evidence="1 2" key="1">
    <citation type="submission" date="2019-03" db="EMBL/GenBank/DDBJ databases">
        <title>Genomic Encyclopedia of Type Strains, Phase IV (KMG-IV): sequencing the most valuable type-strain genomes for metagenomic binning, comparative biology and taxonomic classification.</title>
        <authorList>
            <person name="Goeker M."/>
        </authorList>
    </citation>
    <scope>NUCLEOTIDE SEQUENCE [LARGE SCALE GENOMIC DNA]</scope>
    <source>
        <strain evidence="1 2">DSM 9035</strain>
    </source>
</reference>
<dbReference type="AlphaFoldDB" id="A0A4R3LM57"/>
<organism evidence="1 2">
    <name type="scientific">Aquabacter spiritensis</name>
    <dbReference type="NCBI Taxonomy" id="933073"/>
    <lineage>
        <taxon>Bacteria</taxon>
        <taxon>Pseudomonadati</taxon>
        <taxon>Pseudomonadota</taxon>
        <taxon>Alphaproteobacteria</taxon>
        <taxon>Hyphomicrobiales</taxon>
        <taxon>Xanthobacteraceae</taxon>
        <taxon>Aquabacter</taxon>
    </lineage>
</organism>
<gene>
    <name evidence="1" type="ORF">EDC64_12129</name>
</gene>
<proteinExistence type="predicted"/>
<evidence type="ECO:0000313" key="1">
    <source>
        <dbReference type="EMBL" id="TCT00609.1"/>
    </source>
</evidence>
<keyword evidence="2" id="KW-1185">Reference proteome</keyword>
<accession>A0A4R3LM57</accession>
<sequence>MFNAASRFGVHNRSSAVRYGPDHRFFIPPSHPARRVISGGILP</sequence>
<name>A0A4R3LM57_9HYPH</name>
<dbReference type="Proteomes" id="UP000294664">
    <property type="component" value="Unassembled WGS sequence"/>
</dbReference>